<evidence type="ECO:0000313" key="2">
    <source>
        <dbReference type="EMBL" id="UPU16126.1"/>
    </source>
</evidence>
<name>A0AAE9HFS4_9CAUD</name>
<reference evidence="2" key="1">
    <citation type="submission" date="2022-03" db="EMBL/GenBank/DDBJ databases">
        <authorList>
            <person name="Ragab S."/>
            <person name="Abdelmoteleb M."/>
            <person name="El-Shibiny A."/>
        </authorList>
    </citation>
    <scope>NUCLEOTIDE SEQUENCE</scope>
</reference>
<dbReference type="Proteomes" id="UP000830967">
    <property type="component" value="Segment"/>
</dbReference>
<dbReference type="InterPro" id="IPR007539">
    <property type="entry name" value="DUF551"/>
</dbReference>
<dbReference type="EMBL" id="ON086804">
    <property type="protein sequence ID" value="UPU16126.1"/>
    <property type="molecule type" value="Genomic_DNA"/>
</dbReference>
<organism evidence="2 3">
    <name type="scientific">Escherichia phage ZCEC13</name>
    <dbReference type="NCBI Taxonomy" id="2935866"/>
    <lineage>
        <taxon>Viruses</taxon>
        <taxon>Duplodnaviria</taxon>
        <taxon>Heunggongvirae</taxon>
        <taxon>Uroviricota</taxon>
        <taxon>Caudoviricetes</taxon>
        <taxon>Jameshumphriesvirinae</taxon>
        <taxon>Zewailvirus</taxon>
        <taxon>Zewailvirus ZCEC13</taxon>
    </lineage>
</organism>
<accession>A0AAE9HFS4</accession>
<evidence type="ECO:0000259" key="1">
    <source>
        <dbReference type="Pfam" id="PF04448"/>
    </source>
</evidence>
<feature type="domain" description="DUF551" evidence="1">
    <location>
        <begin position="4"/>
        <end position="60"/>
    </location>
</feature>
<sequence length="61" mass="6933">MADWIKCSDKLPEEGVDVLVTKKYCGMKTGFYSEGLSGNWRVYGALFTPTHWQPLPEPPQE</sequence>
<dbReference type="Pfam" id="PF04448">
    <property type="entry name" value="DUF551"/>
    <property type="match status" value="1"/>
</dbReference>
<evidence type="ECO:0000313" key="3">
    <source>
        <dbReference type="Proteomes" id="UP000830967"/>
    </source>
</evidence>
<proteinExistence type="predicted"/>
<protein>
    <recommendedName>
        <fullName evidence="1">DUF551 domain-containing protein</fullName>
    </recommendedName>
</protein>
<keyword evidence="3" id="KW-1185">Reference proteome</keyword>